<keyword evidence="2" id="KW-1185">Reference proteome</keyword>
<evidence type="ECO:0000313" key="2">
    <source>
        <dbReference type="Proteomes" id="UP001344658"/>
    </source>
</evidence>
<dbReference type="Proteomes" id="UP001344658">
    <property type="component" value="Unassembled WGS sequence"/>
</dbReference>
<name>A0ABU7P9P6_9ACTN</name>
<reference evidence="1 2" key="1">
    <citation type="submission" date="2023-12" db="EMBL/GenBank/DDBJ databases">
        <title>Streptomyces sp. V4-01.</title>
        <authorList>
            <person name="Somphong A."/>
            <person name="Phongsopitanun W."/>
        </authorList>
    </citation>
    <scope>NUCLEOTIDE SEQUENCE [LARGE SCALE GENOMIC DNA]</scope>
    <source>
        <strain evidence="1 2">V4-01</strain>
    </source>
</reference>
<proteinExistence type="predicted"/>
<accession>A0ABU7P9P6</accession>
<sequence>MSTVTSAWRPPGHWWVTCRAAVQPGAEGVVVGVVAVVGGGVVGGGVVGGGVVVAPPSVVYAAAVYAAEQVDAQDAGSEKS</sequence>
<evidence type="ECO:0000313" key="1">
    <source>
        <dbReference type="EMBL" id="MEE4542383.1"/>
    </source>
</evidence>
<comment type="caution">
    <text evidence="1">The sequence shown here is derived from an EMBL/GenBank/DDBJ whole genome shotgun (WGS) entry which is preliminary data.</text>
</comment>
<dbReference type="RefSeq" id="WP_330794314.1">
    <property type="nucleotide sequence ID" value="NZ_JAZEWV010000006.1"/>
</dbReference>
<dbReference type="EMBL" id="JAZEWV010000006">
    <property type="protein sequence ID" value="MEE4542383.1"/>
    <property type="molecule type" value="Genomic_DNA"/>
</dbReference>
<gene>
    <name evidence="1" type="ORF">V2S66_10465</name>
</gene>
<organism evidence="1 2">
    <name type="scientific">Actinacidiphila polyblastidii</name>
    <dbReference type="NCBI Taxonomy" id="3110430"/>
    <lineage>
        <taxon>Bacteria</taxon>
        <taxon>Bacillati</taxon>
        <taxon>Actinomycetota</taxon>
        <taxon>Actinomycetes</taxon>
        <taxon>Kitasatosporales</taxon>
        <taxon>Streptomycetaceae</taxon>
        <taxon>Actinacidiphila</taxon>
    </lineage>
</organism>
<protein>
    <submittedName>
        <fullName evidence="1">Uncharacterized protein</fullName>
    </submittedName>
</protein>